<proteinExistence type="predicted"/>
<accession>E1KN39</accession>
<sequence>MLTKNRIIYYCIESGTAQKRKRKAIKLKTIEEFSEPD</sequence>
<evidence type="ECO:0000313" key="1">
    <source>
        <dbReference type="EMBL" id="EFL47084.1"/>
    </source>
</evidence>
<dbReference type="AlphaFoldDB" id="E1KN39"/>
<protein>
    <submittedName>
        <fullName evidence="1">Uncharacterized protein</fullName>
    </submittedName>
</protein>
<evidence type="ECO:0000313" key="2">
    <source>
        <dbReference type="Proteomes" id="UP000003610"/>
    </source>
</evidence>
<comment type="caution">
    <text evidence="1">The sequence shown here is derived from an EMBL/GenBank/DDBJ whole genome shotgun (WGS) entry which is preliminary data.</text>
</comment>
<name>E1KN39_9BACT</name>
<gene>
    <name evidence="1" type="ORF">HMPREF9296_2140</name>
</gene>
<dbReference type="Proteomes" id="UP000003610">
    <property type="component" value="Unassembled WGS sequence"/>
</dbReference>
<reference evidence="1 2" key="1">
    <citation type="submission" date="2010-08" db="EMBL/GenBank/DDBJ databases">
        <authorList>
            <person name="Durkin A.S."/>
            <person name="Madupu R."/>
            <person name="Torralba M."/>
            <person name="Gillis M."/>
            <person name="Methe B."/>
            <person name="Sutton G."/>
            <person name="Nelson K.E."/>
        </authorList>
    </citation>
    <scope>NUCLEOTIDE SEQUENCE [LARGE SCALE GENOMIC DNA]</scope>
    <source>
        <strain evidence="1 2">FB035-09AN</strain>
    </source>
</reference>
<organism evidence="1 2">
    <name type="scientific">Prevotella disiens FB035-09AN</name>
    <dbReference type="NCBI Taxonomy" id="866771"/>
    <lineage>
        <taxon>Bacteria</taxon>
        <taxon>Pseudomonadati</taxon>
        <taxon>Bacteroidota</taxon>
        <taxon>Bacteroidia</taxon>
        <taxon>Bacteroidales</taxon>
        <taxon>Prevotellaceae</taxon>
        <taxon>Prevotella</taxon>
    </lineage>
</organism>
<dbReference type="EMBL" id="AEDO01000009">
    <property type="protein sequence ID" value="EFL47084.1"/>
    <property type="molecule type" value="Genomic_DNA"/>
</dbReference>